<dbReference type="Proteomes" id="UP000175616">
    <property type="component" value="Unassembled WGS sequence"/>
</dbReference>
<comment type="caution">
    <text evidence="2">The sequence shown here is derived from an EMBL/GenBank/DDBJ whole genome shotgun (WGS) entry which is preliminary data.</text>
</comment>
<protein>
    <submittedName>
        <fullName evidence="2">Uncharacterized protein</fullName>
    </submittedName>
</protein>
<evidence type="ECO:0000313" key="3">
    <source>
        <dbReference type="Proteomes" id="UP000175616"/>
    </source>
</evidence>
<evidence type="ECO:0000313" key="2">
    <source>
        <dbReference type="EMBL" id="OFC61225.1"/>
    </source>
</evidence>
<dbReference type="Proteomes" id="UP000175707">
    <property type="component" value="Unassembled WGS sequence"/>
</dbReference>
<sequence>MWADTVDDHVDIAQGIALGKLGSRQLRISETEQLATAQTAEVGVWGVGRVVGNAKTPDPIVGGDAMGETLLQ</sequence>
<dbReference type="EMBL" id="LZYH01000420">
    <property type="protein sequence ID" value="OFC61225.1"/>
    <property type="molecule type" value="Genomic_DNA"/>
</dbReference>
<gene>
    <name evidence="1" type="ORF">BAE27_13730</name>
    <name evidence="2" type="ORF">BAE30_05620</name>
</gene>
<dbReference type="AlphaFoldDB" id="A0A1E7YXY6"/>
<organism evidence="2 4">
    <name type="scientific">Acidithiobacillus caldus</name>
    <dbReference type="NCBI Taxonomy" id="33059"/>
    <lineage>
        <taxon>Bacteria</taxon>
        <taxon>Pseudomonadati</taxon>
        <taxon>Pseudomonadota</taxon>
        <taxon>Acidithiobacillia</taxon>
        <taxon>Acidithiobacillales</taxon>
        <taxon>Acidithiobacillaceae</taxon>
        <taxon>Acidithiobacillus</taxon>
    </lineage>
</organism>
<reference evidence="3 4" key="1">
    <citation type="submission" date="2016-06" db="EMBL/GenBank/DDBJ databases">
        <title>Gene turnover analysis identifies the evolutionary adaptation of the extremophile Acidithiobacillus caldus.</title>
        <authorList>
            <person name="Zhang X."/>
        </authorList>
    </citation>
    <scope>NUCLEOTIDE SEQUENCE [LARGE SCALE GENOMIC DNA]</scope>
    <source>
        <strain evidence="1 3">DX</strain>
        <strain evidence="2 4">S1</strain>
    </source>
</reference>
<evidence type="ECO:0000313" key="1">
    <source>
        <dbReference type="EMBL" id="OFC29702.1"/>
    </source>
</evidence>
<dbReference type="EMBL" id="LZYE01000362">
    <property type="protein sequence ID" value="OFC29702.1"/>
    <property type="molecule type" value="Genomic_DNA"/>
</dbReference>
<accession>A0A1E7YXY6</accession>
<name>A0A1E7YXY6_9PROT</name>
<evidence type="ECO:0000313" key="4">
    <source>
        <dbReference type="Proteomes" id="UP000175707"/>
    </source>
</evidence>
<proteinExistence type="predicted"/>